<keyword evidence="1" id="KW-0812">Transmembrane</keyword>
<feature type="transmembrane region" description="Helical" evidence="1">
    <location>
        <begin position="28"/>
        <end position="45"/>
    </location>
</feature>
<sequence>MTSGNTPIDEDRRQVSVTARREDCGMEFALAGLTIVISLLLAAGLERPAPRRAGEPVRPRKG</sequence>
<dbReference type="EMBL" id="BMOM01000034">
    <property type="protein sequence ID" value="GGM19012.1"/>
    <property type="molecule type" value="Genomic_DNA"/>
</dbReference>
<keyword evidence="3" id="KW-1185">Reference proteome</keyword>
<protein>
    <submittedName>
        <fullName evidence="2">Uncharacterized protein</fullName>
    </submittedName>
</protein>
<gene>
    <name evidence="2" type="ORF">GCM10010841_28910</name>
</gene>
<organism evidence="2 3">
    <name type="scientific">Deinococcus aerophilus</name>
    <dbReference type="NCBI Taxonomy" id="522488"/>
    <lineage>
        <taxon>Bacteria</taxon>
        <taxon>Thermotogati</taxon>
        <taxon>Deinococcota</taxon>
        <taxon>Deinococci</taxon>
        <taxon>Deinococcales</taxon>
        <taxon>Deinococcaceae</taxon>
        <taxon>Deinococcus</taxon>
    </lineage>
</organism>
<evidence type="ECO:0000313" key="2">
    <source>
        <dbReference type="EMBL" id="GGM19012.1"/>
    </source>
</evidence>
<name>A0ABQ2GZE0_9DEIO</name>
<proteinExistence type="predicted"/>
<accession>A0ABQ2GZE0</accession>
<evidence type="ECO:0000313" key="3">
    <source>
        <dbReference type="Proteomes" id="UP000661918"/>
    </source>
</evidence>
<reference evidence="3" key="1">
    <citation type="journal article" date="2019" name="Int. J. Syst. Evol. Microbiol.">
        <title>The Global Catalogue of Microorganisms (GCM) 10K type strain sequencing project: providing services to taxonomists for standard genome sequencing and annotation.</title>
        <authorList>
            <consortium name="The Broad Institute Genomics Platform"/>
            <consortium name="The Broad Institute Genome Sequencing Center for Infectious Disease"/>
            <person name="Wu L."/>
            <person name="Ma J."/>
        </authorList>
    </citation>
    <scope>NUCLEOTIDE SEQUENCE [LARGE SCALE GENOMIC DNA]</scope>
    <source>
        <strain evidence="3">JCM 15443</strain>
    </source>
</reference>
<dbReference type="Proteomes" id="UP000661918">
    <property type="component" value="Unassembled WGS sequence"/>
</dbReference>
<evidence type="ECO:0000256" key="1">
    <source>
        <dbReference type="SAM" id="Phobius"/>
    </source>
</evidence>
<keyword evidence="1" id="KW-0472">Membrane</keyword>
<comment type="caution">
    <text evidence="2">The sequence shown here is derived from an EMBL/GenBank/DDBJ whole genome shotgun (WGS) entry which is preliminary data.</text>
</comment>
<keyword evidence="1" id="KW-1133">Transmembrane helix</keyword>